<proteinExistence type="predicted"/>
<sequence length="10" mass="1290">MFSNEFKLFQ</sequence>
<dbReference type="EMBL" id="GBXM01058832">
    <property type="protein sequence ID" value="JAH49745.1"/>
    <property type="molecule type" value="Transcribed_RNA"/>
</dbReference>
<name>A0A0E9TA48_ANGAN</name>
<protein>
    <submittedName>
        <fullName evidence="1">Uncharacterized protein</fullName>
    </submittedName>
</protein>
<reference evidence="1" key="2">
    <citation type="journal article" date="2015" name="Fish Shellfish Immunol.">
        <title>Early steps in the European eel (Anguilla anguilla)-Vibrio vulnificus interaction in the gills: Role of the RtxA13 toxin.</title>
        <authorList>
            <person name="Callol A."/>
            <person name="Pajuelo D."/>
            <person name="Ebbesson L."/>
            <person name="Teles M."/>
            <person name="MacKenzie S."/>
            <person name="Amaro C."/>
        </authorList>
    </citation>
    <scope>NUCLEOTIDE SEQUENCE</scope>
</reference>
<accession>A0A0E9TA48</accession>
<reference evidence="1" key="1">
    <citation type="submission" date="2014-11" db="EMBL/GenBank/DDBJ databases">
        <authorList>
            <person name="Amaro Gonzalez C."/>
        </authorList>
    </citation>
    <scope>NUCLEOTIDE SEQUENCE</scope>
</reference>
<organism evidence="1">
    <name type="scientific">Anguilla anguilla</name>
    <name type="common">European freshwater eel</name>
    <name type="synonym">Muraena anguilla</name>
    <dbReference type="NCBI Taxonomy" id="7936"/>
    <lineage>
        <taxon>Eukaryota</taxon>
        <taxon>Metazoa</taxon>
        <taxon>Chordata</taxon>
        <taxon>Craniata</taxon>
        <taxon>Vertebrata</taxon>
        <taxon>Euteleostomi</taxon>
        <taxon>Actinopterygii</taxon>
        <taxon>Neopterygii</taxon>
        <taxon>Teleostei</taxon>
        <taxon>Anguilliformes</taxon>
        <taxon>Anguillidae</taxon>
        <taxon>Anguilla</taxon>
    </lineage>
</organism>
<evidence type="ECO:0000313" key="1">
    <source>
        <dbReference type="EMBL" id="JAH49745.1"/>
    </source>
</evidence>